<feature type="binding site" evidence="8">
    <location>
        <position position="64"/>
    </location>
    <ligand>
        <name>Mg(2+)</name>
        <dbReference type="ChEBI" id="CHEBI:18420"/>
    </ligand>
</feature>
<feature type="binding site" evidence="8">
    <location>
        <position position="51"/>
    </location>
    <ligand>
        <name>substrate</name>
    </ligand>
</feature>
<feature type="binding site" evidence="8">
    <location>
        <position position="64"/>
    </location>
    <ligand>
        <name>ATP</name>
        <dbReference type="ChEBI" id="CHEBI:30616"/>
    </ligand>
</feature>
<dbReference type="GO" id="GO:0000287">
    <property type="term" value="F:magnesium ion binding"/>
    <property type="evidence" value="ECO:0007669"/>
    <property type="project" value="UniProtKB-UniRule"/>
</dbReference>
<dbReference type="PANTHER" id="PTHR43210">
    <property type="entry name" value="DETHIOBIOTIN SYNTHETASE"/>
    <property type="match status" value="1"/>
</dbReference>
<dbReference type="EMBL" id="CP002629">
    <property type="protein sequence ID" value="AEB08409.1"/>
    <property type="molecule type" value="Genomic_DNA"/>
</dbReference>
<feature type="binding site" evidence="8">
    <location>
        <position position="125"/>
    </location>
    <ligand>
        <name>Mg(2+)</name>
        <dbReference type="ChEBI" id="CHEBI:18420"/>
    </ligand>
</feature>
<evidence type="ECO:0000256" key="6">
    <source>
        <dbReference type="ARBA" id="ARBA00022840"/>
    </source>
</evidence>
<dbReference type="GO" id="GO:0042803">
    <property type="term" value="F:protein homodimerization activity"/>
    <property type="evidence" value="ECO:0007669"/>
    <property type="project" value="UniProtKB-ARBA"/>
</dbReference>
<reference evidence="9 10" key="1">
    <citation type="journal article" date="2011" name="Stand. Genomic Sci.">
        <title>Complete genome sequence of the acetate-degrading sulfate reducer Desulfobacca acetoxidans type strain (ASRB2).</title>
        <authorList>
            <person name="Goker M."/>
            <person name="Teshima H."/>
            <person name="Lapidus A."/>
            <person name="Nolan M."/>
            <person name="Lucas S."/>
            <person name="Hammon N."/>
            <person name="Deshpande S."/>
            <person name="Cheng J.F."/>
            <person name="Tapia R."/>
            <person name="Han C."/>
            <person name="Goodwin L."/>
            <person name="Pitluck S."/>
            <person name="Huntemann M."/>
            <person name="Liolios K."/>
            <person name="Ivanova N."/>
            <person name="Pagani I."/>
            <person name="Mavromatis K."/>
            <person name="Ovchinikova G."/>
            <person name="Pati A."/>
            <person name="Chen A."/>
            <person name="Palaniappan K."/>
            <person name="Land M."/>
            <person name="Hauser L."/>
            <person name="Brambilla E.M."/>
            <person name="Rohde M."/>
            <person name="Spring S."/>
            <person name="Detter J.C."/>
            <person name="Woyke T."/>
            <person name="Bristow J."/>
            <person name="Eisen J.A."/>
            <person name="Markowitz V."/>
            <person name="Hugenholtz P."/>
            <person name="Kyrpides N.C."/>
            <person name="Klenk H.P."/>
        </authorList>
    </citation>
    <scope>NUCLEOTIDE SEQUENCE [LARGE SCALE GENOMIC DNA]</scope>
    <source>
        <strain evidence="10">ATCC 700848 / DSM 11109 / ASRB2</strain>
    </source>
</reference>
<evidence type="ECO:0000313" key="9">
    <source>
        <dbReference type="EMBL" id="AEB08409.1"/>
    </source>
</evidence>
<evidence type="ECO:0000256" key="1">
    <source>
        <dbReference type="ARBA" id="ARBA00022490"/>
    </source>
</evidence>
<dbReference type="Pfam" id="PF13500">
    <property type="entry name" value="AAA_26"/>
    <property type="match status" value="1"/>
</dbReference>
<comment type="caution">
    <text evidence="8">Lacks conserved residue(s) required for the propagation of feature annotation.</text>
</comment>
<evidence type="ECO:0000256" key="7">
    <source>
        <dbReference type="ARBA" id="ARBA00022842"/>
    </source>
</evidence>
<dbReference type="HAMAP" id="MF_00336">
    <property type="entry name" value="BioD"/>
    <property type="match status" value="1"/>
</dbReference>
<evidence type="ECO:0000256" key="3">
    <source>
        <dbReference type="ARBA" id="ARBA00022723"/>
    </source>
</evidence>
<feature type="binding site" evidence="8">
    <location>
        <begin position="22"/>
        <end position="27"/>
    </location>
    <ligand>
        <name>ATP</name>
        <dbReference type="ChEBI" id="CHEBI:30616"/>
    </ligand>
</feature>
<keyword evidence="6 8" id="KW-0067">ATP-binding</keyword>
<dbReference type="Proteomes" id="UP000000483">
    <property type="component" value="Chromosome"/>
</dbReference>
<organism evidence="9 10">
    <name type="scientific">Desulfobacca acetoxidans (strain ATCC 700848 / DSM 11109 / ASRB2)</name>
    <dbReference type="NCBI Taxonomy" id="880072"/>
    <lineage>
        <taxon>Bacteria</taxon>
        <taxon>Pseudomonadati</taxon>
        <taxon>Thermodesulfobacteriota</taxon>
        <taxon>Desulfobaccia</taxon>
        <taxon>Desulfobaccales</taxon>
        <taxon>Desulfobaccaceae</taxon>
        <taxon>Desulfobacca</taxon>
    </lineage>
</organism>
<keyword evidence="5 8" id="KW-0093">Biotin biosynthesis</keyword>
<comment type="pathway">
    <text evidence="8">Cofactor biosynthesis; biotin biosynthesis; biotin from 7,8-diaminononanoate: step 1/2.</text>
</comment>
<keyword evidence="7 8" id="KW-0460">Magnesium</keyword>
<feature type="binding site" evidence="8">
    <location>
        <begin position="216"/>
        <end position="218"/>
    </location>
    <ligand>
        <name>ATP</name>
        <dbReference type="ChEBI" id="CHEBI:30616"/>
    </ligand>
</feature>
<dbReference type="CDD" id="cd03109">
    <property type="entry name" value="DTBS"/>
    <property type="match status" value="1"/>
</dbReference>
<dbReference type="GO" id="GO:0005524">
    <property type="term" value="F:ATP binding"/>
    <property type="evidence" value="ECO:0007669"/>
    <property type="project" value="UniProtKB-UniRule"/>
</dbReference>
<dbReference type="InterPro" id="IPR027417">
    <property type="entry name" value="P-loop_NTPase"/>
</dbReference>
<feature type="active site" evidence="8">
    <location>
        <position position="47"/>
    </location>
</feature>
<keyword evidence="1 8" id="KW-0963">Cytoplasm</keyword>
<keyword evidence="3 8" id="KW-0479">Metal-binding</keyword>
<name>F2NFZ6_DESAR</name>
<dbReference type="InterPro" id="IPR004472">
    <property type="entry name" value="DTB_synth_BioD"/>
</dbReference>
<protein>
    <recommendedName>
        <fullName evidence="8">ATP-dependent dethiobiotin synthetase BioD</fullName>
        <ecNumber evidence="8">6.3.3.3</ecNumber>
    </recommendedName>
    <alternativeName>
        <fullName evidence="8">DTB synthetase</fullName>
        <shortName evidence="8">DTBS</shortName>
    </alternativeName>
    <alternativeName>
        <fullName evidence="8">Dethiobiotin synthase</fullName>
    </alternativeName>
</protein>
<comment type="subunit">
    <text evidence="8">Homodimer.</text>
</comment>
<comment type="catalytic activity">
    <reaction evidence="8">
        <text>(7R,8S)-7,8-diammoniononanoate + CO2 + ATP = (4R,5S)-dethiobiotin + ADP + phosphate + 3 H(+)</text>
        <dbReference type="Rhea" id="RHEA:15805"/>
        <dbReference type="ChEBI" id="CHEBI:15378"/>
        <dbReference type="ChEBI" id="CHEBI:16526"/>
        <dbReference type="ChEBI" id="CHEBI:30616"/>
        <dbReference type="ChEBI" id="CHEBI:43474"/>
        <dbReference type="ChEBI" id="CHEBI:149469"/>
        <dbReference type="ChEBI" id="CHEBI:149473"/>
        <dbReference type="ChEBI" id="CHEBI:456216"/>
        <dbReference type="EC" id="6.3.3.3"/>
    </reaction>
</comment>
<reference evidence="10" key="2">
    <citation type="submission" date="2011-03" db="EMBL/GenBank/DDBJ databases">
        <title>The complete genome of Desulfobacca acetoxidans DSM 11109.</title>
        <authorList>
            <consortium name="US DOE Joint Genome Institute (JGI-PGF)"/>
            <person name="Lucas S."/>
            <person name="Copeland A."/>
            <person name="Lapidus A."/>
            <person name="Bruce D."/>
            <person name="Goodwin L."/>
            <person name="Pitluck S."/>
            <person name="Peters L."/>
            <person name="Kyrpides N."/>
            <person name="Mavromatis K."/>
            <person name="Ivanova N."/>
            <person name="Ovchinnikova G."/>
            <person name="Teshima H."/>
            <person name="Detter J.C."/>
            <person name="Han C."/>
            <person name="Land M."/>
            <person name="Hauser L."/>
            <person name="Markowitz V."/>
            <person name="Cheng J.-F."/>
            <person name="Hugenholtz P."/>
            <person name="Woyke T."/>
            <person name="Wu D."/>
            <person name="Spring S."/>
            <person name="Schueler E."/>
            <person name="Brambilla E."/>
            <person name="Klenk H.-P."/>
            <person name="Eisen J.A."/>
        </authorList>
    </citation>
    <scope>NUCLEOTIDE SEQUENCE [LARGE SCALE GENOMIC DNA]</scope>
    <source>
        <strain evidence="10">ATCC 700848 / DSM 11109 / ASRB2</strain>
    </source>
</reference>
<keyword evidence="4 8" id="KW-0547">Nucleotide-binding</keyword>
<dbReference type="PANTHER" id="PTHR43210:SF5">
    <property type="entry name" value="DETHIOBIOTIN SYNTHETASE"/>
    <property type="match status" value="1"/>
</dbReference>
<keyword evidence="2 8" id="KW-0436">Ligase</keyword>
<feature type="binding site" evidence="8">
    <location>
        <begin position="125"/>
        <end position="128"/>
    </location>
    <ligand>
        <name>ATP</name>
        <dbReference type="ChEBI" id="CHEBI:30616"/>
    </ligand>
</feature>
<proteinExistence type="inferred from homology"/>
<sequence length="253" mass="26855">MTQSWPVVPGVRGVFVTGTDTDVGKTVIAAGLTAALRSRQVRAVYFKPVQSGCREEDGQLIATDARFAQTLAGLGEPLSRLTPITLKLPLAPAVAAAQAGVTIDLEVIAAAYRELAGRYDFLVVEGAGGLYVPLIDYDFLVLDLARWLRLPLVIVARPGLGTINHTVMTVKAALHAGLSVAGVIINQYPEHPNLAGRTNPEIIEALSGRPILGKIPLISDLQSEAGKTVLIESLADVLAAPTWRRFGGPVIRK</sequence>
<evidence type="ECO:0000256" key="4">
    <source>
        <dbReference type="ARBA" id="ARBA00022741"/>
    </source>
</evidence>
<dbReference type="GO" id="GO:0009102">
    <property type="term" value="P:biotin biosynthetic process"/>
    <property type="evidence" value="ECO:0007669"/>
    <property type="project" value="UniProtKB-UniRule"/>
</dbReference>
<comment type="similarity">
    <text evidence="8">Belongs to the dethiobiotin synthetase family.</text>
</comment>
<feature type="binding site" evidence="8">
    <location>
        <begin position="186"/>
        <end position="187"/>
    </location>
    <ligand>
        <name>ATP</name>
        <dbReference type="ChEBI" id="CHEBI:30616"/>
    </ligand>
</feature>
<dbReference type="AlphaFoldDB" id="F2NFZ6"/>
<evidence type="ECO:0000256" key="2">
    <source>
        <dbReference type="ARBA" id="ARBA00022598"/>
    </source>
</evidence>
<gene>
    <name evidence="8" type="primary">bioD</name>
    <name evidence="9" type="ordered locus">Desac_0523</name>
</gene>
<dbReference type="Gene3D" id="3.40.50.300">
    <property type="entry name" value="P-loop containing nucleotide triphosphate hydrolases"/>
    <property type="match status" value="1"/>
</dbReference>
<dbReference type="SUPFAM" id="SSF52540">
    <property type="entry name" value="P-loop containing nucleoside triphosphate hydrolases"/>
    <property type="match status" value="1"/>
</dbReference>
<feature type="binding site" evidence="8">
    <location>
        <position position="26"/>
    </location>
    <ligand>
        <name>Mg(2+)</name>
        <dbReference type="ChEBI" id="CHEBI:18420"/>
    </ligand>
</feature>
<dbReference type="NCBIfam" id="TIGR00347">
    <property type="entry name" value="bioD"/>
    <property type="match status" value="1"/>
</dbReference>
<dbReference type="HOGENOM" id="CLU_072551_3_0_7"/>
<dbReference type="GO" id="GO:0004141">
    <property type="term" value="F:dethiobiotin synthase activity"/>
    <property type="evidence" value="ECO:0007669"/>
    <property type="project" value="UniProtKB-UniRule"/>
</dbReference>
<comment type="subcellular location">
    <subcellularLocation>
        <location evidence="8">Cytoplasm</location>
    </subcellularLocation>
</comment>
<keyword evidence="10" id="KW-1185">Reference proteome</keyword>
<accession>F2NFZ6</accession>
<dbReference type="OrthoDB" id="9802097at2"/>
<dbReference type="eggNOG" id="COG0132">
    <property type="taxonomic scope" value="Bacteria"/>
</dbReference>
<comment type="function">
    <text evidence="8">Catalyzes a mechanistically unusual reaction, the ATP-dependent insertion of CO2 between the N7 and N8 nitrogen atoms of 7,8-diaminopelargonic acid (DAPA, also called 7,8-diammoniononanoate) to form a ureido ring.</text>
</comment>
<dbReference type="PIRSF" id="PIRSF006755">
    <property type="entry name" value="DTB_synth"/>
    <property type="match status" value="1"/>
</dbReference>
<dbReference type="FunFam" id="3.40.50.300:FF:000292">
    <property type="entry name" value="ATP-dependent dethiobiotin synthetase BioD"/>
    <property type="match status" value="1"/>
</dbReference>
<dbReference type="RefSeq" id="WP_013705522.1">
    <property type="nucleotide sequence ID" value="NC_015388.1"/>
</dbReference>
<dbReference type="KEGG" id="dao:Desac_0523"/>
<evidence type="ECO:0000256" key="8">
    <source>
        <dbReference type="HAMAP-Rule" id="MF_00336"/>
    </source>
</evidence>
<evidence type="ECO:0000256" key="5">
    <source>
        <dbReference type="ARBA" id="ARBA00022756"/>
    </source>
</evidence>
<dbReference type="STRING" id="880072.Desac_0523"/>
<dbReference type="GO" id="GO:0005829">
    <property type="term" value="C:cytosol"/>
    <property type="evidence" value="ECO:0007669"/>
    <property type="project" value="TreeGrafter"/>
</dbReference>
<comment type="cofactor">
    <cofactor evidence="8">
        <name>Mg(2+)</name>
        <dbReference type="ChEBI" id="CHEBI:18420"/>
    </cofactor>
</comment>
<dbReference type="UniPathway" id="UPA00078">
    <property type="reaction ID" value="UER00161"/>
</dbReference>
<evidence type="ECO:0000313" key="10">
    <source>
        <dbReference type="Proteomes" id="UP000000483"/>
    </source>
</evidence>
<dbReference type="EC" id="6.3.3.3" evidence="8"/>